<evidence type="ECO:0000313" key="2">
    <source>
        <dbReference type="EMBL" id="CAD6490883.1"/>
    </source>
</evidence>
<keyword evidence="1" id="KW-0472">Membrane</keyword>
<dbReference type="EMBL" id="CAJHIQ010000001">
    <property type="protein sequence ID" value="CAD6490883.1"/>
    <property type="molecule type" value="Genomic_DNA"/>
</dbReference>
<comment type="caution">
    <text evidence="2">The sequence shown here is derived from an EMBL/GenBank/DDBJ whole genome shotgun (WGS) entry which is preliminary data.</text>
</comment>
<evidence type="ECO:0000256" key="1">
    <source>
        <dbReference type="SAM" id="Phobius"/>
    </source>
</evidence>
<evidence type="ECO:0008006" key="4">
    <source>
        <dbReference type="Google" id="ProtNLM"/>
    </source>
</evidence>
<gene>
    <name evidence="2" type="ORF">DIAAKJNI_00034</name>
</gene>
<feature type="transmembrane region" description="Helical" evidence="1">
    <location>
        <begin position="12"/>
        <end position="32"/>
    </location>
</feature>
<keyword evidence="1" id="KW-1133">Transmembrane helix</keyword>
<feature type="transmembrane region" description="Helical" evidence="1">
    <location>
        <begin position="38"/>
        <end position="64"/>
    </location>
</feature>
<reference evidence="2" key="1">
    <citation type="submission" date="2020-10" db="EMBL/GenBank/DDBJ databases">
        <authorList>
            <person name="Hahn C.J."/>
            <person name="Laso-Perez R."/>
            <person name="Vulcano F."/>
            <person name="Vaziourakis K.-M."/>
            <person name="Stokke R."/>
            <person name="Steen I.H."/>
            <person name="Teske A."/>
            <person name="Boetius A."/>
            <person name="Liebeke M."/>
            <person name="Amann R."/>
            <person name="Knittel K."/>
        </authorList>
    </citation>
    <scope>NUCLEOTIDE SEQUENCE</scope>
    <source>
        <strain evidence="2">Gfbio:e3339647-f889-4370-9287-4fb5cb688e4c:AG392M11_GoMArc1</strain>
    </source>
</reference>
<keyword evidence="1" id="KW-0812">Transmembrane</keyword>
<evidence type="ECO:0000313" key="3">
    <source>
        <dbReference type="Proteomes" id="UP000639006"/>
    </source>
</evidence>
<name>A0A811T5P6_9EURY</name>
<organism evidence="2 3">
    <name type="scientific">Candidatus Argoarchaeum ethanivorans</name>
    <dbReference type="NCBI Taxonomy" id="2608793"/>
    <lineage>
        <taxon>Archaea</taxon>
        <taxon>Methanobacteriati</taxon>
        <taxon>Methanobacteriota</taxon>
        <taxon>Stenosarchaea group</taxon>
        <taxon>Methanomicrobia</taxon>
        <taxon>Methanosarcinales</taxon>
        <taxon>Methanosarcinales incertae sedis</taxon>
        <taxon>GOM Arc I cluster</taxon>
        <taxon>Candidatus Argoarchaeum</taxon>
    </lineage>
</organism>
<accession>A0A811T5P6</accession>
<protein>
    <recommendedName>
        <fullName evidence="4">DUF4760 domain-containing protein</fullName>
    </recommendedName>
</protein>
<dbReference type="AlphaFoldDB" id="A0A811T5P6"/>
<dbReference type="Proteomes" id="UP000639006">
    <property type="component" value="Unassembled WGS sequence"/>
</dbReference>
<sequence length="249" mass="29628">MKNVKSVGWEIRFGLFLVLLSALIYLLHYAIFRDSHHIFIYMLGHIAFIPIEVLLVALILQRLLNTREKRAMLNKLNMVIGAFFSEVGGDLLAYFSECDPKLDKIKKELVITDKWSEKEFMELSKRLKNYDYRIDIQNVDLEHLRNFLTRHRNFLLRLLENPNLLEHESFTELLWAVFHLTEELAKRGDLKQLPDTDYAHLSGDIKRVYTLLIHEWLDYMRHLKDNYPYLFSLAMRTNPFDQDASLIVR</sequence>
<proteinExistence type="predicted"/>